<gene>
    <name evidence="2" type="ORF">HannXRQ_Chr14g0428411</name>
</gene>
<evidence type="ECO:0000256" key="1">
    <source>
        <dbReference type="SAM" id="Phobius"/>
    </source>
</evidence>
<keyword evidence="3" id="KW-1185">Reference proteome</keyword>
<feature type="transmembrane region" description="Helical" evidence="1">
    <location>
        <begin position="13"/>
        <end position="35"/>
    </location>
</feature>
<evidence type="ECO:0000313" key="3">
    <source>
        <dbReference type="Proteomes" id="UP000215914"/>
    </source>
</evidence>
<organism evidence="2 3">
    <name type="scientific">Helianthus annuus</name>
    <name type="common">Common sunflower</name>
    <dbReference type="NCBI Taxonomy" id="4232"/>
    <lineage>
        <taxon>Eukaryota</taxon>
        <taxon>Viridiplantae</taxon>
        <taxon>Streptophyta</taxon>
        <taxon>Embryophyta</taxon>
        <taxon>Tracheophyta</taxon>
        <taxon>Spermatophyta</taxon>
        <taxon>Magnoliopsida</taxon>
        <taxon>eudicotyledons</taxon>
        <taxon>Gunneridae</taxon>
        <taxon>Pentapetalae</taxon>
        <taxon>asterids</taxon>
        <taxon>campanulids</taxon>
        <taxon>Asterales</taxon>
        <taxon>Asteraceae</taxon>
        <taxon>Asteroideae</taxon>
        <taxon>Heliantheae alliance</taxon>
        <taxon>Heliantheae</taxon>
        <taxon>Helianthus</taxon>
    </lineage>
</organism>
<sequence length="53" mass="6423">MPYTWAPSIRPTILSYFIYKPCTSFSFSFFYNSVYRRNKIESLQKQAKIERDC</sequence>
<keyword evidence="1" id="KW-0472">Membrane</keyword>
<dbReference type="EMBL" id="CM007903">
    <property type="protein sequence ID" value="OTF96880.1"/>
    <property type="molecule type" value="Genomic_DNA"/>
</dbReference>
<accession>A0A251SHE0</accession>
<protein>
    <submittedName>
        <fullName evidence="2">Uncharacterized protein</fullName>
    </submittedName>
</protein>
<proteinExistence type="predicted"/>
<dbReference type="AlphaFoldDB" id="A0A251SHE0"/>
<dbReference type="InParanoid" id="A0A251SHE0"/>
<keyword evidence="1" id="KW-1133">Transmembrane helix</keyword>
<reference evidence="3" key="1">
    <citation type="journal article" date="2017" name="Nature">
        <title>The sunflower genome provides insights into oil metabolism, flowering and Asterid evolution.</title>
        <authorList>
            <person name="Badouin H."/>
            <person name="Gouzy J."/>
            <person name="Grassa C.J."/>
            <person name="Murat F."/>
            <person name="Staton S.E."/>
            <person name="Cottret L."/>
            <person name="Lelandais-Briere C."/>
            <person name="Owens G.L."/>
            <person name="Carrere S."/>
            <person name="Mayjonade B."/>
            <person name="Legrand L."/>
            <person name="Gill N."/>
            <person name="Kane N.C."/>
            <person name="Bowers J.E."/>
            <person name="Hubner S."/>
            <person name="Bellec A."/>
            <person name="Berard A."/>
            <person name="Berges H."/>
            <person name="Blanchet N."/>
            <person name="Boniface M.C."/>
            <person name="Brunel D."/>
            <person name="Catrice O."/>
            <person name="Chaidir N."/>
            <person name="Claudel C."/>
            <person name="Donnadieu C."/>
            <person name="Faraut T."/>
            <person name="Fievet G."/>
            <person name="Helmstetter N."/>
            <person name="King M."/>
            <person name="Knapp S.J."/>
            <person name="Lai Z."/>
            <person name="Le Paslier M.C."/>
            <person name="Lippi Y."/>
            <person name="Lorenzon L."/>
            <person name="Mandel J.R."/>
            <person name="Marage G."/>
            <person name="Marchand G."/>
            <person name="Marquand E."/>
            <person name="Bret-Mestries E."/>
            <person name="Morien E."/>
            <person name="Nambeesan S."/>
            <person name="Nguyen T."/>
            <person name="Pegot-Espagnet P."/>
            <person name="Pouilly N."/>
            <person name="Raftis F."/>
            <person name="Sallet E."/>
            <person name="Schiex T."/>
            <person name="Thomas J."/>
            <person name="Vandecasteele C."/>
            <person name="Vares D."/>
            <person name="Vear F."/>
            <person name="Vautrin S."/>
            <person name="Crespi M."/>
            <person name="Mangin B."/>
            <person name="Burke J.M."/>
            <person name="Salse J."/>
            <person name="Munos S."/>
            <person name="Vincourt P."/>
            <person name="Rieseberg L.H."/>
            <person name="Langlade N.B."/>
        </authorList>
    </citation>
    <scope>NUCLEOTIDE SEQUENCE [LARGE SCALE GENOMIC DNA]</scope>
    <source>
        <strain evidence="3">cv. SF193</strain>
    </source>
</reference>
<evidence type="ECO:0000313" key="2">
    <source>
        <dbReference type="EMBL" id="OTF96880.1"/>
    </source>
</evidence>
<keyword evidence="1" id="KW-0812">Transmembrane</keyword>
<dbReference type="Proteomes" id="UP000215914">
    <property type="component" value="Chromosome 14"/>
</dbReference>
<name>A0A251SHE0_HELAN</name>